<name>A0AAQ4CP17_9CREN</name>
<reference evidence="2 3" key="1">
    <citation type="journal article" date="2022" name="Microbiol. Resour. Announc.">
        <title>Complete Genome Sequence of the Hyperthermophilic and Acidophilic Archaeon Saccharolobus caldissimus Strain HS-3T.</title>
        <authorList>
            <person name="Sakai H.D."/>
            <person name="Kurosawa N."/>
        </authorList>
    </citation>
    <scope>NUCLEOTIDE SEQUENCE [LARGE SCALE GENOMIC DNA]</scope>
    <source>
        <strain evidence="2 3">JCM32116</strain>
    </source>
</reference>
<dbReference type="GeneID" id="68865295"/>
<keyword evidence="1" id="KW-1133">Transmembrane helix</keyword>
<organism evidence="2 3">
    <name type="scientific">Saccharolobus caldissimus</name>
    <dbReference type="NCBI Taxonomy" id="1702097"/>
    <lineage>
        <taxon>Archaea</taxon>
        <taxon>Thermoproteota</taxon>
        <taxon>Thermoprotei</taxon>
        <taxon>Sulfolobales</taxon>
        <taxon>Sulfolobaceae</taxon>
        <taxon>Saccharolobus</taxon>
    </lineage>
</organism>
<dbReference type="EMBL" id="AP025226">
    <property type="protein sequence ID" value="BDB97548.1"/>
    <property type="molecule type" value="Genomic_DNA"/>
</dbReference>
<sequence>MSWDIRYLEWKYNNLNEILAFLLAALSLAVAYIPFYNPLEIVRTPLTSIIIPYVVALLAVIPHEIGHRQAARRYGCYSRFTLSFVGFWTTLLFNIIGSFLHLLIFFSGYTGISCGFRFNRDVEGKTALAGPLTNIIIGFIGLLGSLIFPAGLIGLFFAELAGFNFWVAFFNLLPFWVLDGLKIFRWNIIAWGILTVLSFIFTFFIIG</sequence>
<feature type="transmembrane region" description="Helical" evidence="1">
    <location>
        <begin position="155"/>
        <end position="177"/>
    </location>
</feature>
<dbReference type="PANTHER" id="PTHR35864:SF1">
    <property type="entry name" value="ZINC METALLOPROTEASE YWHC-RELATED"/>
    <property type="match status" value="1"/>
</dbReference>
<evidence type="ECO:0000313" key="2">
    <source>
        <dbReference type="EMBL" id="BDB97548.1"/>
    </source>
</evidence>
<dbReference type="AlphaFoldDB" id="A0AAQ4CP17"/>
<feature type="transmembrane region" description="Helical" evidence="1">
    <location>
        <begin position="12"/>
        <end position="35"/>
    </location>
</feature>
<dbReference type="Proteomes" id="UP001319921">
    <property type="component" value="Chromosome"/>
</dbReference>
<feature type="transmembrane region" description="Helical" evidence="1">
    <location>
        <begin position="82"/>
        <end position="106"/>
    </location>
</feature>
<evidence type="ECO:0000313" key="3">
    <source>
        <dbReference type="Proteomes" id="UP001319921"/>
    </source>
</evidence>
<evidence type="ECO:0000256" key="1">
    <source>
        <dbReference type="SAM" id="Phobius"/>
    </source>
</evidence>
<feature type="transmembrane region" description="Helical" evidence="1">
    <location>
        <begin position="126"/>
        <end position="148"/>
    </location>
</feature>
<dbReference type="KEGG" id="scas:SACC_05650"/>
<dbReference type="RefSeq" id="WP_229571537.1">
    <property type="nucleotide sequence ID" value="NZ_AP025226.1"/>
</dbReference>
<gene>
    <name evidence="2" type="ORF">SACC_05650</name>
</gene>
<accession>A0AAQ4CP17</accession>
<dbReference type="PANTHER" id="PTHR35864">
    <property type="entry name" value="ZINC METALLOPROTEASE MJ0611-RELATED"/>
    <property type="match status" value="1"/>
</dbReference>
<keyword evidence="3" id="KW-1185">Reference proteome</keyword>
<protein>
    <submittedName>
        <fullName evidence="2">Peptidase M50</fullName>
    </submittedName>
</protein>
<feature type="transmembrane region" description="Helical" evidence="1">
    <location>
        <begin position="183"/>
        <end position="206"/>
    </location>
</feature>
<feature type="transmembrane region" description="Helical" evidence="1">
    <location>
        <begin position="41"/>
        <end position="61"/>
    </location>
</feature>
<keyword evidence="1" id="KW-0472">Membrane</keyword>
<dbReference type="InterPro" id="IPR052348">
    <property type="entry name" value="Metallopeptidase_M50B"/>
</dbReference>
<proteinExistence type="predicted"/>
<keyword evidence="1" id="KW-0812">Transmembrane</keyword>